<gene>
    <name evidence="2" type="ORF">Y717_22380</name>
</gene>
<dbReference type="RefSeq" id="WP_030353140.1">
    <property type="nucleotide sequence ID" value="NZ_AZSP01000273.1"/>
</dbReference>
<dbReference type="Gene3D" id="3.30.1330.230">
    <property type="match status" value="1"/>
</dbReference>
<dbReference type="InterPro" id="IPR022291">
    <property type="entry name" value="Bacteriocin_synth_cyclodeHase"/>
</dbReference>
<dbReference type="Gene3D" id="3.30.40.250">
    <property type="match status" value="1"/>
</dbReference>
<dbReference type="SUPFAM" id="SSF69572">
    <property type="entry name" value="Activating enzymes of the ubiquitin-like proteins"/>
    <property type="match status" value="1"/>
</dbReference>
<comment type="caution">
    <text evidence="2">The sequence shown here is derived from an EMBL/GenBank/DDBJ whole genome shotgun (WGS) entry which is preliminary data.</text>
</comment>
<sequence>MTEAGGSGRRPSAGDGARLGFKSHLRATVVPGEAAYLVSQRGVTALYGDHSEVLVPLLDGTRSPDGVLRDAAPALSAEEAAASLRALDAAGLLRLRPATAESSAAIKGSTAVESPTAPPCPDRAAEAYWDLAGLDGVRTLDTLARTTVRPVALTDVDLEQVGAACRASGLTLAPPGTEADLSLVLCDDYLSPGLHEVDAGHRAAGTPWLLVGVGSAAPWIGPVFRPGEGPCWHCLATRLRGHRSSERPLQRALGLEGPPQRPPATLAAGRAIAVQLAVLEAAKWLAGIRTASHGSVNTLDTLGLHTTAHPVARLPQCAACGDPGLVARRVGAPFVPVSRPKAVQDLNGHRALTPAQMLERYGSLVDPVTGIIKEIRRAPGSPEFVNAFLSGQNLAMRSGTLAGLRAGLRSLSGGKGLTEAEARTSALGEAVERYSGTRQGDEPVIHDSFHALGETAIHPNSCQLFDDRQLRDRDRWNAGGSRLHYVPPPFDTHRPTDWTPVWSLTGQTQRLLPTSMLYFGEEEAPDGLCADSNGNAAGSSPEDALIQGFLELVERDAVALWWYNRTRQPGVDLDAFGEPYIERLREGYRTVRREVWALDLTSDFGIPVIAALSRRTDKPAEDIVFGFGAHFDPRVALRRALTEMGQLLPLVSEVTPEGGGYRVTDPEPLEWWRHSTAANRPYLRADRDVPAFGPRDLPYAPAGDLREDITAITELTRSRGMDLLVLDQSRPDLELPVVKVIVPGLRPFWPRFAPGRLYNTPVELGRRTEPTPYSQLNPIPLFV</sequence>
<name>A0A2T7SXC3_9ACTN</name>
<dbReference type="NCBIfam" id="TIGR00702">
    <property type="entry name" value="YcaO-type kinase domain"/>
    <property type="match status" value="1"/>
</dbReference>
<dbReference type="NCBIfam" id="TIGR03604">
    <property type="entry name" value="TOMM_cyclo_SagD"/>
    <property type="match status" value="1"/>
</dbReference>
<dbReference type="PANTHER" id="PTHR37809:SF1">
    <property type="entry name" value="RIBOSOMAL PROTEIN S12 METHYLTHIOTRANSFERASE ACCESSORY FACTOR YCAO"/>
    <property type="match status" value="1"/>
</dbReference>
<dbReference type="STRING" id="1440053.GCA_000718095_04113"/>
<dbReference type="OrthoDB" id="2379922at2"/>
<dbReference type="Gene3D" id="3.90.930.60">
    <property type="match status" value="1"/>
</dbReference>
<evidence type="ECO:0000259" key="1">
    <source>
        <dbReference type="PROSITE" id="PS51664"/>
    </source>
</evidence>
<dbReference type="Proteomes" id="UP000245992">
    <property type="component" value="Unassembled WGS sequence"/>
</dbReference>
<evidence type="ECO:0000313" key="2">
    <source>
        <dbReference type="EMBL" id="PVE07587.1"/>
    </source>
</evidence>
<dbReference type="GO" id="GO:0008641">
    <property type="term" value="F:ubiquitin-like modifier activating enzyme activity"/>
    <property type="evidence" value="ECO:0007669"/>
    <property type="project" value="InterPro"/>
</dbReference>
<dbReference type="Gene3D" id="3.40.50.720">
    <property type="entry name" value="NAD(P)-binding Rossmann-like Domain"/>
    <property type="match status" value="1"/>
</dbReference>
<dbReference type="PROSITE" id="PS51664">
    <property type="entry name" value="YCAO"/>
    <property type="match status" value="1"/>
</dbReference>
<evidence type="ECO:0000313" key="3">
    <source>
        <dbReference type="Proteomes" id="UP000245992"/>
    </source>
</evidence>
<feature type="domain" description="YcaO" evidence="1">
    <location>
        <begin position="414"/>
        <end position="783"/>
    </location>
</feature>
<dbReference type="NCBIfam" id="TIGR03882">
    <property type="entry name" value="cyclo_dehyd_2"/>
    <property type="match status" value="1"/>
</dbReference>
<keyword evidence="3" id="KW-1185">Reference proteome</keyword>
<dbReference type="AlphaFoldDB" id="A0A2T7SXC3"/>
<dbReference type="EMBL" id="AZSP01000273">
    <property type="protein sequence ID" value="PVE07587.1"/>
    <property type="molecule type" value="Genomic_DNA"/>
</dbReference>
<organism evidence="2 3">
    <name type="scientific">Streptomyces scopuliridis RB72</name>
    <dbReference type="NCBI Taxonomy" id="1440053"/>
    <lineage>
        <taxon>Bacteria</taxon>
        <taxon>Bacillati</taxon>
        <taxon>Actinomycetota</taxon>
        <taxon>Actinomycetes</taxon>
        <taxon>Kitasatosporales</taxon>
        <taxon>Streptomycetaceae</taxon>
        <taxon>Streptomyces</taxon>
    </lineage>
</organism>
<dbReference type="Pfam" id="PF02624">
    <property type="entry name" value="YcaO"/>
    <property type="match status" value="1"/>
</dbReference>
<dbReference type="PANTHER" id="PTHR37809">
    <property type="entry name" value="RIBOSOMAL PROTEIN S12 METHYLTHIOTRANSFERASE ACCESSORY FACTOR YCAO"/>
    <property type="match status" value="1"/>
</dbReference>
<dbReference type="Gene3D" id="3.30.160.660">
    <property type="match status" value="1"/>
</dbReference>
<protein>
    <submittedName>
        <fullName evidence="2">Goadsporin biosynthetic protein</fullName>
    </submittedName>
</protein>
<proteinExistence type="predicted"/>
<dbReference type="InterPro" id="IPR027624">
    <property type="entry name" value="TOMM_cyclo_SagD"/>
</dbReference>
<reference evidence="2 3" key="1">
    <citation type="submission" date="2013-12" db="EMBL/GenBank/DDBJ databases">
        <title>Annotated genome of Streptomyces scopuliridis.</title>
        <authorList>
            <person name="Olson J.B."/>
        </authorList>
    </citation>
    <scope>NUCLEOTIDE SEQUENCE [LARGE SCALE GENOMIC DNA]</scope>
    <source>
        <strain evidence="2 3">RB72</strain>
    </source>
</reference>
<dbReference type="InterPro" id="IPR003776">
    <property type="entry name" value="YcaO-like_dom"/>
</dbReference>
<accession>A0A2T7SXC3</accession>
<dbReference type="InterPro" id="IPR035985">
    <property type="entry name" value="Ubiquitin-activating_enz"/>
</dbReference>